<proteinExistence type="predicted"/>
<reference evidence="3" key="1">
    <citation type="submission" date="2022-09" db="EMBL/GenBank/DDBJ databases">
        <title>Aureispira anguillicida sp. nov., isolated from Leptocephalus of Japanese eel Anguilla japonica.</title>
        <authorList>
            <person name="Yuasa K."/>
            <person name="Mekata T."/>
            <person name="Ikunari K."/>
        </authorList>
    </citation>
    <scope>NUCLEOTIDE SEQUENCE</scope>
    <source>
        <strain evidence="3">EL160426</strain>
    </source>
</reference>
<dbReference type="Pfam" id="PF03807">
    <property type="entry name" value="F420_oxidored"/>
    <property type="match status" value="1"/>
</dbReference>
<dbReference type="InterPro" id="IPR028939">
    <property type="entry name" value="P5C_Rdtase_cat_N"/>
</dbReference>
<dbReference type="PROSITE" id="PS00065">
    <property type="entry name" value="D_2_HYDROXYACID_DH_1"/>
    <property type="match status" value="1"/>
</dbReference>
<dbReference type="SUPFAM" id="SSF51735">
    <property type="entry name" value="NAD(P)-binding Rossmann-fold domains"/>
    <property type="match status" value="1"/>
</dbReference>
<dbReference type="EMBL" id="AP026867">
    <property type="protein sequence ID" value="BDS11973.1"/>
    <property type="molecule type" value="Genomic_DNA"/>
</dbReference>
<name>A0A915YFD1_9BACT</name>
<sequence length="384" mass="42670">MKKEIKTIGIIGMGSVGTSIAYLLQKANLNIIAFKPKAKTYRQLMQDGKIKIINKTTPNAPSSTGQLNINITDSLLELVNHSDLILNCCLFPQSSDTYHFNPYQKAILKKKNTPILAFPGTLGSTWFIGLGKIEVGLIGYSPVFSTKENTLPSSAGLTIKLLDFKSRIPLAHDDPNTRLYLLDFFNKHLKFKDKVPTFIDGGSCLQTALSSPISTINAAAICNKAQQLIDSNGQAIKGAIYALEEEYSQLFQNAFQEQLNVANALDLFNLPTIKDWLSNRKNNLQSNCVTDMLHQTYKNKIIAISGTDRRITESYYALLFFKTFAQTLGIQVPATEILITQIKQLQQALSKSYAFQDIDLALQNAALHYAKNILSKREIGELVI</sequence>
<evidence type="ECO:0000259" key="2">
    <source>
        <dbReference type="Pfam" id="PF03807"/>
    </source>
</evidence>
<feature type="transmembrane region" description="Helical" evidence="1">
    <location>
        <begin position="7"/>
        <end position="24"/>
    </location>
</feature>
<dbReference type="InterPro" id="IPR013328">
    <property type="entry name" value="6PGD_dom2"/>
</dbReference>
<feature type="domain" description="Pyrroline-5-carboxylate reductase catalytic N-terminal" evidence="2">
    <location>
        <begin position="7"/>
        <end position="91"/>
    </location>
</feature>
<accession>A0A915YFD1</accession>
<dbReference type="InterPro" id="IPR029752">
    <property type="entry name" value="D-isomer_DH_CS1"/>
</dbReference>
<evidence type="ECO:0000256" key="1">
    <source>
        <dbReference type="SAM" id="Phobius"/>
    </source>
</evidence>
<dbReference type="InterPro" id="IPR036291">
    <property type="entry name" value="NAD(P)-bd_dom_sf"/>
</dbReference>
<evidence type="ECO:0000313" key="3">
    <source>
        <dbReference type="EMBL" id="BDS11973.1"/>
    </source>
</evidence>
<dbReference type="AlphaFoldDB" id="A0A915YFD1"/>
<organism evidence="3 4">
    <name type="scientific">Aureispira anguillae</name>
    <dbReference type="NCBI Taxonomy" id="2864201"/>
    <lineage>
        <taxon>Bacteria</taxon>
        <taxon>Pseudomonadati</taxon>
        <taxon>Bacteroidota</taxon>
        <taxon>Saprospiria</taxon>
        <taxon>Saprospirales</taxon>
        <taxon>Saprospiraceae</taxon>
        <taxon>Aureispira</taxon>
    </lineage>
</organism>
<keyword evidence="1" id="KW-1133">Transmembrane helix</keyword>
<keyword evidence="1" id="KW-0472">Membrane</keyword>
<dbReference type="RefSeq" id="WP_264793101.1">
    <property type="nucleotide sequence ID" value="NZ_AP026867.1"/>
</dbReference>
<dbReference type="Gene3D" id="1.10.1040.10">
    <property type="entry name" value="N-(1-d-carboxylethyl)-l-norvaline Dehydrogenase, domain 2"/>
    <property type="match status" value="1"/>
</dbReference>
<keyword evidence="1" id="KW-0812">Transmembrane</keyword>
<dbReference type="Proteomes" id="UP001060919">
    <property type="component" value="Chromosome"/>
</dbReference>
<dbReference type="KEGG" id="aup:AsAng_0026880"/>
<protein>
    <submittedName>
        <fullName evidence="3">NAD(P)-binding domain-containing protein</fullName>
    </submittedName>
</protein>
<dbReference type="Gene3D" id="3.40.50.720">
    <property type="entry name" value="NAD(P)-binding Rossmann-like Domain"/>
    <property type="match status" value="1"/>
</dbReference>
<keyword evidence="4" id="KW-1185">Reference proteome</keyword>
<evidence type="ECO:0000313" key="4">
    <source>
        <dbReference type="Proteomes" id="UP001060919"/>
    </source>
</evidence>
<gene>
    <name evidence="3" type="ORF">AsAng_0026880</name>
</gene>